<dbReference type="Proteomes" id="UP000472262">
    <property type="component" value="Unassembled WGS sequence"/>
</dbReference>
<protein>
    <submittedName>
        <fullName evidence="1">Uncharacterized protein</fullName>
    </submittedName>
</protein>
<evidence type="ECO:0000313" key="2">
    <source>
        <dbReference type="Proteomes" id="UP000472262"/>
    </source>
</evidence>
<organism evidence="1 2">
    <name type="scientific">Sinocyclocheilus grahami</name>
    <name type="common">Dianchi golden-line fish</name>
    <name type="synonym">Barbus grahami</name>
    <dbReference type="NCBI Taxonomy" id="75366"/>
    <lineage>
        <taxon>Eukaryota</taxon>
        <taxon>Metazoa</taxon>
        <taxon>Chordata</taxon>
        <taxon>Craniata</taxon>
        <taxon>Vertebrata</taxon>
        <taxon>Euteleostomi</taxon>
        <taxon>Actinopterygii</taxon>
        <taxon>Neopterygii</taxon>
        <taxon>Teleostei</taxon>
        <taxon>Ostariophysi</taxon>
        <taxon>Cypriniformes</taxon>
        <taxon>Cyprinidae</taxon>
        <taxon>Cyprininae</taxon>
        <taxon>Sinocyclocheilus</taxon>
    </lineage>
</organism>
<keyword evidence="2" id="KW-1185">Reference proteome</keyword>
<evidence type="ECO:0000313" key="1">
    <source>
        <dbReference type="Ensembl" id="ENSSGRP00000083018.1"/>
    </source>
</evidence>
<name>A0A672R314_SINGR</name>
<dbReference type="InParanoid" id="A0A672R314"/>
<reference evidence="1" key="2">
    <citation type="submission" date="2025-09" db="UniProtKB">
        <authorList>
            <consortium name="Ensembl"/>
        </authorList>
    </citation>
    <scope>IDENTIFICATION</scope>
</reference>
<dbReference type="Ensembl" id="ENSSGRT00000088415.1">
    <property type="protein sequence ID" value="ENSSGRP00000083018.1"/>
    <property type="gene ID" value="ENSSGRG00000041951.1"/>
</dbReference>
<dbReference type="AlphaFoldDB" id="A0A672R314"/>
<reference evidence="1" key="1">
    <citation type="submission" date="2025-08" db="UniProtKB">
        <authorList>
            <consortium name="Ensembl"/>
        </authorList>
    </citation>
    <scope>IDENTIFICATION</scope>
</reference>
<proteinExistence type="predicted"/>
<sequence>MCWEVKQWLYYPFKILNRIFFLLESFTSFNHKHLQNLKLFQQQFIDAIPFLLLLFQASQSTPLCSLLTLVLIVHPLLRLL</sequence>
<accession>A0A672R314</accession>